<dbReference type="EMBL" id="WOEY01000017">
    <property type="protein sequence ID" value="NPT40556.1"/>
    <property type="molecule type" value="Genomic_DNA"/>
</dbReference>
<protein>
    <submittedName>
        <fullName evidence="1">Uncharacterized protein</fullName>
    </submittedName>
</protein>
<comment type="caution">
    <text evidence="1">The sequence shown here is derived from an EMBL/GenBank/DDBJ whole genome shotgun (WGS) entry which is preliminary data.</text>
</comment>
<evidence type="ECO:0000313" key="1">
    <source>
        <dbReference type="EMBL" id="NPT40556.1"/>
    </source>
</evidence>
<dbReference type="InterPro" id="IPR036884">
    <property type="entry name" value="2Fe-2S-bd_dom_sf"/>
</dbReference>
<accession>A0ABX2BKU5</accession>
<dbReference type="SUPFAM" id="SSF47741">
    <property type="entry name" value="CO dehydrogenase ISP C-domain like"/>
    <property type="match status" value="1"/>
</dbReference>
<gene>
    <name evidence="1" type="ORF">GNZ12_04375</name>
</gene>
<sequence length="43" mass="4984">MYDRPLAQAFNQFHGVQCGYCTPIRIPALRAGFERTLDLRKTK</sequence>
<evidence type="ECO:0000313" key="2">
    <source>
        <dbReference type="Proteomes" id="UP000652198"/>
    </source>
</evidence>
<proteinExistence type="predicted"/>
<dbReference type="Proteomes" id="UP000652198">
    <property type="component" value="Unassembled WGS sequence"/>
</dbReference>
<keyword evidence="2" id="KW-1185">Reference proteome</keyword>
<name>A0ABX2BKU5_9BURK</name>
<organism evidence="1 2">
    <name type="scientific">Paraburkholderia solitsugae</name>
    <dbReference type="NCBI Taxonomy" id="2675748"/>
    <lineage>
        <taxon>Bacteria</taxon>
        <taxon>Pseudomonadati</taxon>
        <taxon>Pseudomonadota</taxon>
        <taxon>Betaproteobacteria</taxon>
        <taxon>Burkholderiales</taxon>
        <taxon>Burkholderiaceae</taxon>
        <taxon>Paraburkholderia</taxon>
    </lineage>
</organism>
<dbReference type="Gene3D" id="1.10.150.120">
    <property type="entry name" value="[2Fe-2S]-binding domain"/>
    <property type="match status" value="1"/>
</dbReference>
<reference evidence="1 2" key="1">
    <citation type="submission" date="2019-11" db="EMBL/GenBank/DDBJ databases">
        <title>Metabolism of dissolved organic matter in forest soils.</title>
        <authorList>
            <person name="Cyle K.T."/>
            <person name="Wilhelm R.C."/>
            <person name="Martinez C.E."/>
        </authorList>
    </citation>
    <scope>NUCLEOTIDE SEQUENCE [LARGE SCALE GENOMIC DNA]</scope>
    <source>
        <strain evidence="1 2">1N</strain>
    </source>
</reference>